<protein>
    <submittedName>
        <fullName evidence="1">Uncharacterized protein</fullName>
    </submittedName>
</protein>
<gene>
    <name evidence="1" type="ordered locus">Tthe_0946</name>
</gene>
<evidence type="ECO:0000313" key="2">
    <source>
        <dbReference type="Proteomes" id="UP000001626"/>
    </source>
</evidence>
<dbReference type="AlphaFoldDB" id="D9TMJ2"/>
<proteinExistence type="predicted"/>
<dbReference type="HOGENOM" id="CLU_1255468_0_0_9"/>
<reference evidence="1 2" key="1">
    <citation type="submission" date="2010-08" db="EMBL/GenBank/DDBJ databases">
        <title>Complete sequence of Thermoanaerobacterium thermosaccharolyticum DSM 571.</title>
        <authorList>
            <consortium name="US DOE Joint Genome Institute"/>
            <person name="Lucas S."/>
            <person name="Copeland A."/>
            <person name="Lapidus A."/>
            <person name="Cheng J.-F."/>
            <person name="Bruce D."/>
            <person name="Goodwin L."/>
            <person name="Pitluck S."/>
            <person name="Teshima H."/>
            <person name="Detter J.C."/>
            <person name="Han C."/>
            <person name="Tapia R."/>
            <person name="Land M."/>
            <person name="Hauser L."/>
            <person name="Chang Y.-J."/>
            <person name="Jeffries C."/>
            <person name="Kyrpides N."/>
            <person name="Ivanova N."/>
            <person name="Mikhailova N."/>
            <person name="Hemme C.L."/>
            <person name="Woyke T."/>
        </authorList>
    </citation>
    <scope>NUCLEOTIDE SEQUENCE [LARGE SCALE GENOMIC DNA]</scope>
    <source>
        <strain evidence="2">ATCC 7956 / DSM 571 / NCIMB 9385 / NCA 3814 / NCTC 13789 / WDCM 00135 / 2032</strain>
    </source>
</reference>
<name>D9TMJ2_THETC</name>
<dbReference type="EMBL" id="CP002171">
    <property type="protein sequence ID" value="ADL68480.1"/>
    <property type="molecule type" value="Genomic_DNA"/>
</dbReference>
<dbReference type="GeneID" id="93863803"/>
<sequence>MERTIREFLDIVHEEIKDIVAVSVQDNPSYHTIRKVSVKLRFLLVEGNLQKAWKIVGFQKEPQILVHPLLAGKGDHLKDGVISIGGGARISGIQIMGIHIHHRALSDEEIKANYEREKTIINALPVPIGLRAFLDGTPLKIGNYKPMTRRQIIKYVANKLGGVHFDEKDRDQNVELLRQQIRVLEQEPIYFEVLTYAQQIAESPDIKRLLEKIEELLPGC</sequence>
<dbReference type="RefSeq" id="WP_013297449.1">
    <property type="nucleotide sequence ID" value="NC_014410.1"/>
</dbReference>
<dbReference type="STRING" id="580327.Tthe_0946"/>
<organism evidence="1 2">
    <name type="scientific">Thermoanaerobacterium thermosaccharolyticum (strain ATCC 7956 / DSM 571 / NCIMB 9385 / NCA 3814 / NCTC 13789 / WDCM 00135 / 2032)</name>
    <name type="common">Clostridium thermosaccharolyticum</name>
    <dbReference type="NCBI Taxonomy" id="580327"/>
    <lineage>
        <taxon>Bacteria</taxon>
        <taxon>Bacillati</taxon>
        <taxon>Bacillota</taxon>
        <taxon>Clostridia</taxon>
        <taxon>Thermoanaerobacterales</taxon>
        <taxon>Thermoanaerobacteraceae</taxon>
        <taxon>Thermoanaerobacterium</taxon>
    </lineage>
</organism>
<dbReference type="KEGG" id="ttm:Tthe_0946"/>
<keyword evidence="2" id="KW-1185">Reference proteome</keyword>
<evidence type="ECO:0000313" key="1">
    <source>
        <dbReference type="EMBL" id="ADL68480.1"/>
    </source>
</evidence>
<dbReference type="Proteomes" id="UP000001626">
    <property type="component" value="Chromosome"/>
</dbReference>
<dbReference type="OrthoDB" id="8456552at2"/>
<accession>D9TMJ2</accession>